<gene>
    <name evidence="3" type="ORF">KCG34_02990</name>
</gene>
<dbReference type="AlphaFoldDB" id="A0A975G0X3"/>
<reference evidence="3" key="1">
    <citation type="submission" date="2021-04" db="EMBL/GenBank/DDBJ databases">
        <title>The complete genome sequence of Caulobacter sp. S6.</title>
        <authorList>
            <person name="Tang Y."/>
            <person name="Ouyang W."/>
            <person name="Liu Q."/>
            <person name="Huang B."/>
            <person name="Guo Z."/>
            <person name="Lei P."/>
        </authorList>
    </citation>
    <scope>NUCLEOTIDE SEQUENCE</scope>
    <source>
        <strain evidence="3">S6</strain>
    </source>
</reference>
<dbReference type="RefSeq" id="WP_211938920.1">
    <property type="nucleotide sequence ID" value="NZ_CP073078.1"/>
</dbReference>
<protein>
    <submittedName>
        <fullName evidence="3">Alpha/beta hydrolase</fullName>
    </submittedName>
</protein>
<keyword evidence="4" id="KW-1185">Reference proteome</keyword>
<evidence type="ECO:0000313" key="4">
    <source>
        <dbReference type="Proteomes" id="UP000676409"/>
    </source>
</evidence>
<accession>A0A975G0X3</accession>
<evidence type="ECO:0000259" key="2">
    <source>
        <dbReference type="Pfam" id="PF12146"/>
    </source>
</evidence>
<feature type="chain" id="PRO_5037110296" evidence="1">
    <location>
        <begin position="22"/>
        <end position="340"/>
    </location>
</feature>
<dbReference type="PROSITE" id="PS51257">
    <property type="entry name" value="PROKAR_LIPOPROTEIN"/>
    <property type="match status" value="1"/>
</dbReference>
<evidence type="ECO:0000256" key="1">
    <source>
        <dbReference type="SAM" id="SignalP"/>
    </source>
</evidence>
<evidence type="ECO:0000313" key="3">
    <source>
        <dbReference type="EMBL" id="QUD88870.1"/>
    </source>
</evidence>
<dbReference type="EMBL" id="CP073078">
    <property type="protein sequence ID" value="QUD88870.1"/>
    <property type="molecule type" value="Genomic_DNA"/>
</dbReference>
<proteinExistence type="predicted"/>
<keyword evidence="1" id="KW-0732">Signal</keyword>
<dbReference type="InterPro" id="IPR022742">
    <property type="entry name" value="Hydrolase_4"/>
</dbReference>
<feature type="signal peptide" evidence="1">
    <location>
        <begin position="1"/>
        <end position="21"/>
    </location>
</feature>
<dbReference type="Proteomes" id="UP000676409">
    <property type="component" value="Chromosome"/>
</dbReference>
<dbReference type="KEGG" id="caul:KCG34_02990"/>
<keyword evidence="3" id="KW-0378">Hydrolase</keyword>
<dbReference type="GO" id="GO:0016787">
    <property type="term" value="F:hydrolase activity"/>
    <property type="evidence" value="ECO:0007669"/>
    <property type="project" value="UniProtKB-KW"/>
</dbReference>
<dbReference type="Gene3D" id="3.40.50.1820">
    <property type="entry name" value="alpha/beta hydrolase"/>
    <property type="match status" value="1"/>
</dbReference>
<dbReference type="SUPFAM" id="SSF53474">
    <property type="entry name" value="alpha/beta-Hydrolases"/>
    <property type="match status" value="1"/>
</dbReference>
<feature type="domain" description="Serine aminopeptidase S33" evidence="2">
    <location>
        <begin position="69"/>
        <end position="261"/>
    </location>
</feature>
<dbReference type="InterPro" id="IPR029058">
    <property type="entry name" value="AB_hydrolase_fold"/>
</dbReference>
<sequence length="340" mass="35297">MGTRGAILGLLLLLAACRADEARAPFSDSRIPPSLGPADWPPVGWTWGLVQAGGGPPQRYGVAAPDDVARGQVLILPGYGQAAEDQYRLARALIAERFVVWVLDGAGQGGSGRSSGTRDLGQVSDFNPDLAALKAMIERVVPNDTPGPLILVAQGEAAPIALRRLQLSAAATGVVLLDPGQSDPIAGPPPSDQAIAWARRVGLGHLRASGGAPWRGDAPEIGAALAPATHRAWRAANPDLRMGGPSYDWLAAYHALNAQVQAQGLGGVGIVSLVLGPAQSSKASADLRDHLCRALPRCVQQRFDGQDQADQQVVSFAETLAVQGMVTPVSHSLPKPAPRG</sequence>
<name>A0A975G0X3_9CAUL</name>
<organism evidence="3 4">
    <name type="scientific">Phenylobacterium montanum</name>
    <dbReference type="NCBI Taxonomy" id="2823693"/>
    <lineage>
        <taxon>Bacteria</taxon>
        <taxon>Pseudomonadati</taxon>
        <taxon>Pseudomonadota</taxon>
        <taxon>Alphaproteobacteria</taxon>
        <taxon>Caulobacterales</taxon>
        <taxon>Caulobacteraceae</taxon>
        <taxon>Phenylobacterium</taxon>
    </lineage>
</organism>
<dbReference type="Pfam" id="PF12146">
    <property type="entry name" value="Hydrolase_4"/>
    <property type="match status" value="1"/>
</dbReference>